<dbReference type="CDD" id="cd11386">
    <property type="entry name" value="MCP_signal"/>
    <property type="match status" value="1"/>
</dbReference>
<dbReference type="SMART" id="SM00304">
    <property type="entry name" value="HAMP"/>
    <property type="match status" value="1"/>
</dbReference>
<comment type="subcellular location">
    <subcellularLocation>
        <location evidence="1">Cell inner membrane</location>
        <topology evidence="1">Multi-pass membrane protein</topology>
    </subcellularLocation>
</comment>
<feature type="transmembrane region" description="Helical" evidence="6">
    <location>
        <begin position="12"/>
        <end position="32"/>
    </location>
</feature>
<keyword evidence="6" id="KW-0472">Membrane</keyword>
<keyword evidence="2" id="KW-1003">Cell membrane</keyword>
<proteinExistence type="inferred from homology"/>
<sequence>MNKLSMRGKFTLLIATISVIFIVSLFVIRNAGDEIADSFNRFYQENFTAQQKFERVKASQIEIMVSSRGLQIVYLLKFEDQVPGFIAELDENHRITPDLLNDLEKSYAGPKGTFDELERLTQDYQSKNKAFVKAMQSSADHAAPYPIFKAFVDSYDKLMAFFERFSQEVDEAALESQQVTQSNIQTATLTFYVALVLAVTAALLLGGGISGQIIRGINQVREDAEKLSKGDLSGVAEPEGSDEIADLRRSIAGITDHLGKVVREIMESADVVHDNSSAVLQENNRLHDVAGRVSDNLMQVVTAIEEMSSTAKVIAENTNSTAAASTDIARQAQEGLQSSAQAMQAIAEVVSSLGETSEVITRLREETTNIEKILDVIRGISEQTNLLALNAAIEAARAGEQGRGFAVVADEVRGLAQRSQESVNEIETLLSQLSQASVSAVERMTSSTGTADVARQKVEENNAMIESVITNIDQVNDQSQQIATAAEEQSAVVEDISRNVHEVQGLTDDCTTIAESTNRSSQNMNAASEKVSELLKFFSVR</sequence>
<dbReference type="RefSeq" id="WP_198343121.1">
    <property type="nucleotide sequence ID" value="NZ_CP021425.1"/>
</dbReference>
<dbReference type="PROSITE" id="PS50111">
    <property type="entry name" value="CHEMOTAXIS_TRANSDUC_2"/>
    <property type="match status" value="1"/>
</dbReference>
<keyword evidence="2" id="KW-0997">Cell inner membrane</keyword>
<keyword evidence="6" id="KW-0812">Transmembrane</keyword>
<keyword evidence="3 5" id="KW-0807">Transducer</keyword>
<dbReference type="PROSITE" id="PS50192">
    <property type="entry name" value="T_SNARE"/>
    <property type="match status" value="1"/>
</dbReference>
<name>A0A1Y0IF15_9GAMM</name>
<dbReference type="KEGG" id="ome:OLMES_5067"/>
<dbReference type="PANTHER" id="PTHR32089">
    <property type="entry name" value="METHYL-ACCEPTING CHEMOTAXIS PROTEIN MCPB"/>
    <property type="match status" value="1"/>
</dbReference>
<dbReference type="Proteomes" id="UP000196027">
    <property type="component" value="Chromosome"/>
</dbReference>
<dbReference type="PANTHER" id="PTHR32089:SF120">
    <property type="entry name" value="METHYL-ACCEPTING CHEMOTAXIS PROTEIN TLPQ"/>
    <property type="match status" value="1"/>
</dbReference>
<evidence type="ECO:0000259" key="7">
    <source>
        <dbReference type="PROSITE" id="PS50111"/>
    </source>
</evidence>
<gene>
    <name evidence="10" type="ORF">OLMES_5067</name>
</gene>
<dbReference type="SMART" id="SM00283">
    <property type="entry name" value="MA"/>
    <property type="match status" value="1"/>
</dbReference>
<dbReference type="GO" id="GO:0005886">
    <property type="term" value="C:plasma membrane"/>
    <property type="evidence" value="ECO:0007669"/>
    <property type="project" value="UniProtKB-SubCell"/>
</dbReference>
<dbReference type="Pfam" id="PF00015">
    <property type="entry name" value="MCPsignal"/>
    <property type="match status" value="1"/>
</dbReference>
<dbReference type="AlphaFoldDB" id="A0A1Y0IF15"/>
<dbReference type="EMBL" id="CP021425">
    <property type="protein sequence ID" value="ARU59051.1"/>
    <property type="molecule type" value="Genomic_DNA"/>
</dbReference>
<dbReference type="PROSITE" id="PS50885">
    <property type="entry name" value="HAMP"/>
    <property type="match status" value="1"/>
</dbReference>
<evidence type="ECO:0000256" key="1">
    <source>
        <dbReference type="ARBA" id="ARBA00004429"/>
    </source>
</evidence>
<dbReference type="InterPro" id="IPR004089">
    <property type="entry name" value="MCPsignal_dom"/>
</dbReference>
<dbReference type="SUPFAM" id="SSF58104">
    <property type="entry name" value="Methyl-accepting chemotaxis protein (MCP) signaling domain"/>
    <property type="match status" value="1"/>
</dbReference>
<evidence type="ECO:0000256" key="3">
    <source>
        <dbReference type="ARBA" id="ARBA00023224"/>
    </source>
</evidence>
<dbReference type="Gene3D" id="1.10.287.950">
    <property type="entry name" value="Methyl-accepting chemotaxis protein"/>
    <property type="match status" value="1"/>
</dbReference>
<evidence type="ECO:0000313" key="10">
    <source>
        <dbReference type="EMBL" id="ARU59051.1"/>
    </source>
</evidence>
<evidence type="ECO:0000256" key="4">
    <source>
        <dbReference type="ARBA" id="ARBA00029447"/>
    </source>
</evidence>
<keyword evidence="11" id="KW-1185">Reference proteome</keyword>
<evidence type="ECO:0000313" key="11">
    <source>
        <dbReference type="Proteomes" id="UP000196027"/>
    </source>
</evidence>
<keyword evidence="6" id="KW-1133">Transmembrane helix</keyword>
<dbReference type="InterPro" id="IPR003660">
    <property type="entry name" value="HAMP_dom"/>
</dbReference>
<feature type="domain" description="Methyl-accepting transducer" evidence="7">
    <location>
        <begin position="268"/>
        <end position="504"/>
    </location>
</feature>
<dbReference type="CDD" id="cd06225">
    <property type="entry name" value="HAMP"/>
    <property type="match status" value="1"/>
</dbReference>
<dbReference type="GO" id="GO:0007165">
    <property type="term" value="P:signal transduction"/>
    <property type="evidence" value="ECO:0007669"/>
    <property type="project" value="UniProtKB-KW"/>
</dbReference>
<feature type="domain" description="HAMP" evidence="9">
    <location>
        <begin position="211"/>
        <end position="263"/>
    </location>
</feature>
<protein>
    <submittedName>
        <fullName evidence="10">Methyl-accepting chemotaxis sensory transducer</fullName>
    </submittedName>
</protein>
<accession>A0A1Y0IF15</accession>
<reference evidence="10 11" key="1">
    <citation type="submission" date="2017-05" db="EMBL/GenBank/DDBJ databases">
        <title>Genomic insights into alkan degradation activity of Oleiphilus messinensis.</title>
        <authorList>
            <person name="Kozyavkin S.A."/>
            <person name="Slesarev A.I."/>
            <person name="Golyshin P.N."/>
            <person name="Korzhenkov A."/>
            <person name="Golyshina O.N."/>
            <person name="Toshchakov S.V."/>
        </authorList>
    </citation>
    <scope>NUCLEOTIDE SEQUENCE [LARGE SCALE GENOMIC DNA]</scope>
    <source>
        <strain evidence="10 11">ME102</strain>
    </source>
</reference>
<dbReference type="FunFam" id="1.10.287.950:FF:000001">
    <property type="entry name" value="Methyl-accepting chemotaxis sensory transducer"/>
    <property type="match status" value="1"/>
</dbReference>
<evidence type="ECO:0000256" key="6">
    <source>
        <dbReference type="SAM" id="Phobius"/>
    </source>
</evidence>
<feature type="transmembrane region" description="Helical" evidence="6">
    <location>
        <begin position="189"/>
        <end position="209"/>
    </location>
</feature>
<comment type="similarity">
    <text evidence="4">Belongs to the methyl-accepting chemotaxis (MCP) protein family.</text>
</comment>
<dbReference type="Pfam" id="PF00672">
    <property type="entry name" value="HAMP"/>
    <property type="match status" value="1"/>
</dbReference>
<dbReference type="InterPro" id="IPR000727">
    <property type="entry name" value="T_SNARE_dom"/>
</dbReference>
<evidence type="ECO:0000256" key="5">
    <source>
        <dbReference type="PROSITE-ProRule" id="PRU00284"/>
    </source>
</evidence>
<evidence type="ECO:0000259" key="9">
    <source>
        <dbReference type="PROSITE" id="PS50885"/>
    </source>
</evidence>
<dbReference type="GO" id="GO:0006935">
    <property type="term" value="P:chemotaxis"/>
    <property type="evidence" value="ECO:0007669"/>
    <property type="project" value="UniProtKB-ARBA"/>
</dbReference>
<feature type="domain" description="T-SNARE coiled-coil homology" evidence="8">
    <location>
        <begin position="455"/>
        <end position="503"/>
    </location>
</feature>
<evidence type="ECO:0000259" key="8">
    <source>
        <dbReference type="PROSITE" id="PS50192"/>
    </source>
</evidence>
<organism evidence="10 11">
    <name type="scientific">Oleiphilus messinensis</name>
    <dbReference type="NCBI Taxonomy" id="141451"/>
    <lineage>
        <taxon>Bacteria</taxon>
        <taxon>Pseudomonadati</taxon>
        <taxon>Pseudomonadota</taxon>
        <taxon>Gammaproteobacteria</taxon>
        <taxon>Oceanospirillales</taxon>
        <taxon>Oleiphilaceae</taxon>
        <taxon>Oleiphilus</taxon>
    </lineage>
</organism>
<evidence type="ECO:0000256" key="2">
    <source>
        <dbReference type="ARBA" id="ARBA00022519"/>
    </source>
</evidence>